<feature type="region of interest" description="Disordered" evidence="1">
    <location>
        <begin position="1"/>
        <end position="167"/>
    </location>
</feature>
<feature type="compositionally biased region" description="Low complexity" evidence="1">
    <location>
        <begin position="81"/>
        <end position="101"/>
    </location>
</feature>
<accession>A0A0M3J1P2</accession>
<evidence type="ECO:0000313" key="3">
    <source>
        <dbReference type="Proteomes" id="UP000267096"/>
    </source>
</evidence>
<evidence type="ECO:0000256" key="1">
    <source>
        <dbReference type="SAM" id="MobiDB-lite"/>
    </source>
</evidence>
<feature type="compositionally biased region" description="Basic and acidic residues" evidence="1">
    <location>
        <begin position="177"/>
        <end position="186"/>
    </location>
</feature>
<proteinExistence type="predicted"/>
<sequence>MNHSRIDSRTITRPSKKGQALPEATVAPVAKVDSQPQTTAATQMAAAAADIPTVPPVQHLQQKPQQPQSKAVPVASQGVPVVSAVTSSSASSAAATVSATAEPQPSVPPSTAHPTQPTPKAPAQPQQQSQQQRPQVHQQPPQQQQQQSQVVTAAPVKTSSAPPHGDANAVAAVKAVEQAKKEDPRSSSHRVRQRTVTVHSQFAIDVATAFHEIKQMGLDDPLTEAQRRIQAVIAMKEKEWAARFEKMGQVLAHEQKKSDVLEQKASERLLLVGEQEACIKKLVEQLKRISQKGSFVYSMNKFTLHSSTQP</sequence>
<feature type="compositionally biased region" description="Basic and acidic residues" evidence="1">
    <location>
        <begin position="1"/>
        <end position="10"/>
    </location>
</feature>
<feature type="region of interest" description="Disordered" evidence="1">
    <location>
        <begin position="175"/>
        <end position="194"/>
    </location>
</feature>
<feature type="compositionally biased region" description="Low complexity" evidence="1">
    <location>
        <begin position="35"/>
        <end position="49"/>
    </location>
</feature>
<reference evidence="2 3" key="2">
    <citation type="submission" date="2018-11" db="EMBL/GenBank/DDBJ databases">
        <authorList>
            <consortium name="Pathogen Informatics"/>
        </authorList>
    </citation>
    <scope>NUCLEOTIDE SEQUENCE [LARGE SCALE GENOMIC DNA]</scope>
</reference>
<keyword evidence="3" id="KW-1185">Reference proteome</keyword>
<name>A0A0M3J1P2_ANISI</name>
<reference evidence="4" key="1">
    <citation type="submission" date="2017-02" db="UniProtKB">
        <authorList>
            <consortium name="WormBaseParasite"/>
        </authorList>
    </citation>
    <scope>IDENTIFICATION</scope>
</reference>
<gene>
    <name evidence="2" type="ORF">ASIM_LOCUS1327</name>
</gene>
<feature type="compositionally biased region" description="Low complexity" evidence="1">
    <location>
        <begin position="123"/>
        <end position="156"/>
    </location>
</feature>
<evidence type="ECO:0000313" key="4">
    <source>
        <dbReference type="WBParaSite" id="ASIM_0000144501-mRNA-1"/>
    </source>
</evidence>
<evidence type="ECO:0000313" key="2">
    <source>
        <dbReference type="EMBL" id="VDK18647.1"/>
    </source>
</evidence>
<dbReference type="AlphaFoldDB" id="A0A0M3J1P2"/>
<protein>
    <submittedName>
        <fullName evidence="4">Transforming acidic coiled-coil protein (inferred by orthology to a D. melanogaster protein)</fullName>
    </submittedName>
</protein>
<dbReference type="EMBL" id="UYRR01001346">
    <property type="protein sequence ID" value="VDK18647.1"/>
    <property type="molecule type" value="Genomic_DNA"/>
</dbReference>
<dbReference type="Proteomes" id="UP000267096">
    <property type="component" value="Unassembled WGS sequence"/>
</dbReference>
<feature type="compositionally biased region" description="Low complexity" evidence="1">
    <location>
        <begin position="56"/>
        <end position="74"/>
    </location>
</feature>
<dbReference type="WBParaSite" id="ASIM_0000144501-mRNA-1">
    <property type="protein sequence ID" value="ASIM_0000144501-mRNA-1"/>
    <property type="gene ID" value="ASIM_0000144501"/>
</dbReference>
<organism evidence="4">
    <name type="scientific">Anisakis simplex</name>
    <name type="common">Herring worm</name>
    <dbReference type="NCBI Taxonomy" id="6269"/>
    <lineage>
        <taxon>Eukaryota</taxon>
        <taxon>Metazoa</taxon>
        <taxon>Ecdysozoa</taxon>
        <taxon>Nematoda</taxon>
        <taxon>Chromadorea</taxon>
        <taxon>Rhabditida</taxon>
        <taxon>Spirurina</taxon>
        <taxon>Ascaridomorpha</taxon>
        <taxon>Ascaridoidea</taxon>
        <taxon>Anisakidae</taxon>
        <taxon>Anisakis</taxon>
        <taxon>Anisakis simplex complex</taxon>
    </lineage>
</organism>